<dbReference type="InterPro" id="IPR003804">
    <property type="entry name" value="Lactate_perm"/>
</dbReference>
<sequence length="528" mass="56159">MNPWPQPIAPLGSLPLSALAAALPLAVILILMGILRRSGLFSALCALATAAALVLFLWHMPAPLIAWSALYGVLYAIWPILWIVFTALWLYNLTQATGKFDLLRRWIEQHASGDPAVQVLLVAFCFGALLEGTAGFGAPVAMTAFLLVSLGHPARRAVLTALIANTAPVAFGSLGIPILALAGVTGLPLNQLSAMAGRQVPVLSLLLPAYLILVTDGRTGLRKRWPIALVTGLSFSLTQFLVSNFAGPYLADVLAACISIVATVAFLKLRPQSTVAESAPKAQPLTARESFLAWLPWALLSGIVILWTWLKLIPTAQFLWPIPNLHNGVLITLYHRPYAALYTFQPFAAGTAALVATILTAICLRASARSFFSSGLVTFRQLLKPGLTVLIIVALAYLYNYSGMAYTLGAAIAQVGPAFPFLSGFLGWIACFLSGSDTASNLLFGNLQVAAAHQLHLSPILLAATNTCGAVAGKMVSPQNIAVGVTTVGLIGQEGKVLRSAFFHSLLLATIISCIAFAQAYWLQWMIP</sequence>
<feature type="transmembrane region" description="Helical" evidence="8">
    <location>
        <begin position="249"/>
        <end position="269"/>
    </location>
</feature>
<dbReference type="Proteomes" id="UP001596091">
    <property type="component" value="Unassembled WGS sequence"/>
</dbReference>
<feature type="transmembrane region" description="Helical" evidence="8">
    <location>
        <begin position="501"/>
        <end position="522"/>
    </location>
</feature>
<dbReference type="PANTHER" id="PTHR30003:SF0">
    <property type="entry name" value="GLYCOLATE PERMEASE GLCA-RELATED"/>
    <property type="match status" value="1"/>
</dbReference>
<dbReference type="Pfam" id="PF02652">
    <property type="entry name" value="Lactate_perm"/>
    <property type="match status" value="1"/>
</dbReference>
<evidence type="ECO:0000313" key="10">
    <source>
        <dbReference type="Proteomes" id="UP001596091"/>
    </source>
</evidence>
<accession>A0ABW1ED99</accession>
<feature type="transmembrane region" description="Helical" evidence="8">
    <location>
        <begin position="411"/>
        <end position="433"/>
    </location>
</feature>
<comment type="caution">
    <text evidence="9">The sequence shown here is derived from an EMBL/GenBank/DDBJ whole genome shotgun (WGS) entry which is preliminary data.</text>
</comment>
<feature type="transmembrane region" description="Helical" evidence="8">
    <location>
        <begin position="225"/>
        <end position="243"/>
    </location>
</feature>
<reference evidence="10" key="1">
    <citation type="journal article" date="2019" name="Int. J. Syst. Evol. Microbiol.">
        <title>The Global Catalogue of Microorganisms (GCM) 10K type strain sequencing project: providing services to taxonomists for standard genome sequencing and annotation.</title>
        <authorList>
            <consortium name="The Broad Institute Genomics Platform"/>
            <consortium name="The Broad Institute Genome Sequencing Center for Infectious Disease"/>
            <person name="Wu L."/>
            <person name="Ma J."/>
        </authorList>
    </citation>
    <scope>NUCLEOTIDE SEQUENCE [LARGE SCALE GENOMIC DNA]</scope>
    <source>
        <strain evidence="10">JCM 4087</strain>
    </source>
</reference>
<feature type="transmembrane region" description="Helical" evidence="8">
    <location>
        <begin position="12"/>
        <end position="32"/>
    </location>
</feature>
<gene>
    <name evidence="9" type="ORF">ACFPT7_06540</name>
</gene>
<feature type="transmembrane region" description="Helical" evidence="8">
    <location>
        <begin position="39"/>
        <end position="58"/>
    </location>
</feature>
<evidence type="ECO:0000256" key="1">
    <source>
        <dbReference type="ARBA" id="ARBA00004651"/>
    </source>
</evidence>
<evidence type="ECO:0000256" key="3">
    <source>
        <dbReference type="ARBA" id="ARBA00022448"/>
    </source>
</evidence>
<evidence type="ECO:0000313" key="9">
    <source>
        <dbReference type="EMBL" id="MFC5861944.1"/>
    </source>
</evidence>
<feature type="transmembrane region" description="Helical" evidence="8">
    <location>
        <begin position="290"/>
        <end position="310"/>
    </location>
</feature>
<keyword evidence="5 8" id="KW-0812">Transmembrane</keyword>
<feature type="transmembrane region" description="Helical" evidence="8">
    <location>
        <begin position="136"/>
        <end position="154"/>
    </location>
</feature>
<name>A0ABW1ED99_9BACT</name>
<feature type="transmembrane region" description="Helical" evidence="8">
    <location>
        <begin position="64"/>
        <end position="91"/>
    </location>
</feature>
<keyword evidence="3 8" id="KW-0813">Transport</keyword>
<dbReference type="RefSeq" id="WP_263337818.1">
    <property type="nucleotide sequence ID" value="NZ_JAGSYH010000004.1"/>
</dbReference>
<keyword evidence="7 8" id="KW-0472">Membrane</keyword>
<keyword evidence="6 8" id="KW-1133">Transmembrane helix</keyword>
<dbReference type="PANTHER" id="PTHR30003">
    <property type="entry name" value="L-LACTATE PERMEASE"/>
    <property type="match status" value="1"/>
</dbReference>
<evidence type="ECO:0000256" key="7">
    <source>
        <dbReference type="ARBA" id="ARBA00023136"/>
    </source>
</evidence>
<dbReference type="EMBL" id="JBHSPH010000002">
    <property type="protein sequence ID" value="MFC5861944.1"/>
    <property type="molecule type" value="Genomic_DNA"/>
</dbReference>
<feature type="transmembrane region" description="Helical" evidence="8">
    <location>
        <begin position="339"/>
        <end position="362"/>
    </location>
</feature>
<proteinExistence type="inferred from homology"/>
<feature type="transmembrane region" description="Helical" evidence="8">
    <location>
        <begin position="161"/>
        <end position="184"/>
    </location>
</feature>
<evidence type="ECO:0000256" key="6">
    <source>
        <dbReference type="ARBA" id="ARBA00022989"/>
    </source>
</evidence>
<protein>
    <recommendedName>
        <fullName evidence="8">L-lactate permease</fullName>
    </recommendedName>
</protein>
<organism evidence="9 10">
    <name type="scientific">Acidicapsa dinghuensis</name>
    <dbReference type="NCBI Taxonomy" id="2218256"/>
    <lineage>
        <taxon>Bacteria</taxon>
        <taxon>Pseudomonadati</taxon>
        <taxon>Acidobacteriota</taxon>
        <taxon>Terriglobia</taxon>
        <taxon>Terriglobales</taxon>
        <taxon>Acidobacteriaceae</taxon>
        <taxon>Acidicapsa</taxon>
    </lineage>
</organism>
<evidence type="ECO:0000256" key="8">
    <source>
        <dbReference type="RuleBase" id="RU365092"/>
    </source>
</evidence>
<evidence type="ECO:0000256" key="4">
    <source>
        <dbReference type="ARBA" id="ARBA00022475"/>
    </source>
</evidence>
<feature type="transmembrane region" description="Helical" evidence="8">
    <location>
        <begin position="196"/>
        <end position="213"/>
    </location>
</feature>
<comment type="subcellular location">
    <subcellularLocation>
        <location evidence="1 8">Cell membrane</location>
        <topology evidence="1 8">Multi-pass membrane protein</topology>
    </subcellularLocation>
</comment>
<dbReference type="NCBIfam" id="TIGR00795">
    <property type="entry name" value="lctP"/>
    <property type="match status" value="1"/>
</dbReference>
<comment type="function">
    <text evidence="8">Uptake of L-lactate across the membrane. Can also transport D-lactate and glycolate.</text>
</comment>
<keyword evidence="4 8" id="KW-1003">Cell membrane</keyword>
<keyword evidence="10" id="KW-1185">Reference proteome</keyword>
<evidence type="ECO:0000256" key="5">
    <source>
        <dbReference type="ARBA" id="ARBA00022692"/>
    </source>
</evidence>
<comment type="similarity">
    <text evidence="2 8">Belongs to the lactate permease family.</text>
</comment>
<evidence type="ECO:0000256" key="2">
    <source>
        <dbReference type="ARBA" id="ARBA00010100"/>
    </source>
</evidence>
<feature type="transmembrane region" description="Helical" evidence="8">
    <location>
        <begin position="382"/>
        <end position="399"/>
    </location>
</feature>